<dbReference type="Proteomes" id="UP000182278">
    <property type="component" value="Unassembled WGS sequence"/>
</dbReference>
<dbReference type="STRING" id="1817893.AUJ66_01440"/>
<dbReference type="AlphaFoldDB" id="A0A1J4SFX5"/>
<evidence type="ECO:0008006" key="3">
    <source>
        <dbReference type="Google" id="ProtNLM"/>
    </source>
</evidence>
<gene>
    <name evidence="1" type="ORF">AUJ66_01440</name>
</gene>
<proteinExistence type="predicted"/>
<protein>
    <recommendedName>
        <fullName evidence="3">DUF5678 domain-containing protein</fullName>
    </recommendedName>
</protein>
<evidence type="ECO:0000313" key="2">
    <source>
        <dbReference type="Proteomes" id="UP000182278"/>
    </source>
</evidence>
<dbReference type="EMBL" id="MNUO01000020">
    <property type="protein sequence ID" value="OIN98192.1"/>
    <property type="molecule type" value="Genomic_DNA"/>
</dbReference>
<sequence length="79" mass="9389">MARKLILLKEAKKQLKNEWLAFVIKKELSEDEILGEVIAHNKDKRELHKNLRAKKVKDAYITFTGRYIKPGYEIMFNEN</sequence>
<name>A0A1J4SFX5_9BACT</name>
<evidence type="ECO:0000313" key="1">
    <source>
        <dbReference type="EMBL" id="OIN98192.1"/>
    </source>
</evidence>
<reference evidence="1 2" key="1">
    <citation type="journal article" date="2016" name="Environ. Microbiol.">
        <title>Genomic resolution of a cold subsurface aquifer community provides metabolic insights for novel microbes adapted to high CO concentrations.</title>
        <authorList>
            <person name="Probst A.J."/>
            <person name="Castelle C.J."/>
            <person name="Singh A."/>
            <person name="Brown C.T."/>
            <person name="Anantharaman K."/>
            <person name="Sharon I."/>
            <person name="Hug L.A."/>
            <person name="Burstein D."/>
            <person name="Emerson J.B."/>
            <person name="Thomas B.C."/>
            <person name="Banfield J.F."/>
        </authorList>
    </citation>
    <scope>NUCLEOTIDE SEQUENCE [LARGE SCALE GENOMIC DNA]</scope>
    <source>
        <strain evidence="1">CG1_02_38_46</strain>
    </source>
</reference>
<organism evidence="1 2">
    <name type="scientific">Candidatus Desantisbacteria bacterium CG1_02_38_46</name>
    <dbReference type="NCBI Taxonomy" id="1817893"/>
    <lineage>
        <taxon>Bacteria</taxon>
        <taxon>Candidatus Desantisiibacteriota</taxon>
    </lineage>
</organism>
<accession>A0A1J4SFX5</accession>
<comment type="caution">
    <text evidence="1">The sequence shown here is derived from an EMBL/GenBank/DDBJ whole genome shotgun (WGS) entry which is preliminary data.</text>
</comment>